<keyword evidence="3" id="KW-1185">Reference proteome</keyword>
<dbReference type="GeneID" id="63723396"/>
<proteinExistence type="predicted"/>
<dbReference type="VEuPathDB" id="FungiDB:ASPVEDRAFT_142963"/>
<evidence type="ECO:0000313" key="2">
    <source>
        <dbReference type="EMBL" id="OJJ07743.1"/>
    </source>
</evidence>
<dbReference type="CDD" id="cd14688">
    <property type="entry name" value="bZIP_YAP"/>
    <property type="match status" value="1"/>
</dbReference>
<dbReference type="SUPFAM" id="SSF57959">
    <property type="entry name" value="Leucine zipper domain"/>
    <property type="match status" value="1"/>
</dbReference>
<dbReference type="InterPro" id="IPR021833">
    <property type="entry name" value="DUF3425"/>
</dbReference>
<dbReference type="Gene3D" id="1.20.5.170">
    <property type="match status" value="1"/>
</dbReference>
<feature type="region of interest" description="Disordered" evidence="1">
    <location>
        <begin position="1"/>
        <end position="23"/>
    </location>
</feature>
<dbReference type="PANTHER" id="PTHR37012:SF6">
    <property type="entry name" value="BZIP TRANSCRIPTION FACTOR"/>
    <property type="match status" value="1"/>
</dbReference>
<evidence type="ECO:0000256" key="1">
    <source>
        <dbReference type="SAM" id="MobiDB-lite"/>
    </source>
</evidence>
<evidence type="ECO:0008006" key="4">
    <source>
        <dbReference type="Google" id="ProtNLM"/>
    </source>
</evidence>
<dbReference type="Pfam" id="PF11905">
    <property type="entry name" value="DUF3425"/>
    <property type="match status" value="1"/>
</dbReference>
<feature type="compositionally biased region" description="Basic and acidic residues" evidence="1">
    <location>
        <begin position="12"/>
        <end position="22"/>
    </location>
</feature>
<dbReference type="InterPro" id="IPR046347">
    <property type="entry name" value="bZIP_sf"/>
</dbReference>
<organism evidence="2 3">
    <name type="scientific">Aspergillus versicolor CBS 583.65</name>
    <dbReference type="NCBI Taxonomy" id="1036611"/>
    <lineage>
        <taxon>Eukaryota</taxon>
        <taxon>Fungi</taxon>
        <taxon>Dikarya</taxon>
        <taxon>Ascomycota</taxon>
        <taxon>Pezizomycotina</taxon>
        <taxon>Eurotiomycetes</taxon>
        <taxon>Eurotiomycetidae</taxon>
        <taxon>Eurotiales</taxon>
        <taxon>Aspergillaceae</taxon>
        <taxon>Aspergillus</taxon>
        <taxon>Aspergillus subgen. Nidulantes</taxon>
    </lineage>
</organism>
<dbReference type="RefSeq" id="XP_040673505.1">
    <property type="nucleotide sequence ID" value="XM_040807885.1"/>
</dbReference>
<dbReference type="PANTHER" id="PTHR37012">
    <property type="entry name" value="B-ZIP TRANSCRIPTION FACTOR (EUROFUNG)-RELATED"/>
    <property type="match status" value="1"/>
</dbReference>
<dbReference type="GO" id="GO:0003700">
    <property type="term" value="F:DNA-binding transcription factor activity"/>
    <property type="evidence" value="ECO:0007669"/>
    <property type="project" value="InterPro"/>
</dbReference>
<protein>
    <recommendedName>
        <fullName evidence="4">BZIP domain-containing protein</fullName>
    </recommendedName>
</protein>
<accession>A0A1L9Q1V6</accession>
<reference evidence="3" key="1">
    <citation type="journal article" date="2017" name="Genome Biol.">
        <title>Comparative genomics reveals high biological diversity and specific adaptations in the industrially and medically important fungal genus Aspergillus.</title>
        <authorList>
            <person name="de Vries R.P."/>
            <person name="Riley R."/>
            <person name="Wiebenga A."/>
            <person name="Aguilar-Osorio G."/>
            <person name="Amillis S."/>
            <person name="Uchima C.A."/>
            <person name="Anderluh G."/>
            <person name="Asadollahi M."/>
            <person name="Askin M."/>
            <person name="Barry K."/>
            <person name="Battaglia E."/>
            <person name="Bayram O."/>
            <person name="Benocci T."/>
            <person name="Braus-Stromeyer S.A."/>
            <person name="Caldana C."/>
            <person name="Canovas D."/>
            <person name="Cerqueira G.C."/>
            <person name="Chen F."/>
            <person name="Chen W."/>
            <person name="Choi C."/>
            <person name="Clum A."/>
            <person name="Dos Santos R.A."/>
            <person name="Damasio A.R."/>
            <person name="Diallinas G."/>
            <person name="Emri T."/>
            <person name="Fekete E."/>
            <person name="Flipphi M."/>
            <person name="Freyberg S."/>
            <person name="Gallo A."/>
            <person name="Gournas C."/>
            <person name="Habgood R."/>
            <person name="Hainaut M."/>
            <person name="Harispe M.L."/>
            <person name="Henrissat B."/>
            <person name="Hilden K.S."/>
            <person name="Hope R."/>
            <person name="Hossain A."/>
            <person name="Karabika E."/>
            <person name="Karaffa L."/>
            <person name="Karanyi Z."/>
            <person name="Krasevec N."/>
            <person name="Kuo A."/>
            <person name="Kusch H."/>
            <person name="LaButti K."/>
            <person name="Lagendijk E.L."/>
            <person name="Lapidus A."/>
            <person name="Levasseur A."/>
            <person name="Lindquist E."/>
            <person name="Lipzen A."/>
            <person name="Logrieco A.F."/>
            <person name="MacCabe A."/>
            <person name="Maekelae M.R."/>
            <person name="Malavazi I."/>
            <person name="Melin P."/>
            <person name="Meyer V."/>
            <person name="Mielnichuk N."/>
            <person name="Miskei M."/>
            <person name="Molnar A.P."/>
            <person name="Mule G."/>
            <person name="Ngan C.Y."/>
            <person name="Orejas M."/>
            <person name="Orosz E."/>
            <person name="Ouedraogo J.P."/>
            <person name="Overkamp K.M."/>
            <person name="Park H.-S."/>
            <person name="Perrone G."/>
            <person name="Piumi F."/>
            <person name="Punt P.J."/>
            <person name="Ram A.F."/>
            <person name="Ramon A."/>
            <person name="Rauscher S."/>
            <person name="Record E."/>
            <person name="Riano-Pachon D.M."/>
            <person name="Robert V."/>
            <person name="Roehrig J."/>
            <person name="Ruller R."/>
            <person name="Salamov A."/>
            <person name="Salih N.S."/>
            <person name="Samson R.A."/>
            <person name="Sandor E."/>
            <person name="Sanguinetti M."/>
            <person name="Schuetze T."/>
            <person name="Sepcic K."/>
            <person name="Shelest E."/>
            <person name="Sherlock G."/>
            <person name="Sophianopoulou V."/>
            <person name="Squina F.M."/>
            <person name="Sun H."/>
            <person name="Susca A."/>
            <person name="Todd R.B."/>
            <person name="Tsang A."/>
            <person name="Unkles S.E."/>
            <person name="van de Wiele N."/>
            <person name="van Rossen-Uffink D."/>
            <person name="Oliveira J.V."/>
            <person name="Vesth T.C."/>
            <person name="Visser J."/>
            <person name="Yu J.-H."/>
            <person name="Zhou M."/>
            <person name="Andersen M.R."/>
            <person name="Archer D.B."/>
            <person name="Baker S.E."/>
            <person name="Benoit I."/>
            <person name="Brakhage A.A."/>
            <person name="Braus G.H."/>
            <person name="Fischer R."/>
            <person name="Frisvad J.C."/>
            <person name="Goldman G.H."/>
            <person name="Houbraken J."/>
            <person name="Oakley B."/>
            <person name="Pocsi I."/>
            <person name="Scazzocchio C."/>
            <person name="Seiboth B."/>
            <person name="vanKuyk P.A."/>
            <person name="Wortman J."/>
            <person name="Dyer P.S."/>
            <person name="Grigoriev I.V."/>
        </authorList>
    </citation>
    <scope>NUCLEOTIDE SEQUENCE [LARGE SCALE GENOMIC DNA]</scope>
    <source>
        <strain evidence="3">CBS 583.65</strain>
    </source>
</reference>
<dbReference type="EMBL" id="KV878138">
    <property type="protein sequence ID" value="OJJ07743.1"/>
    <property type="molecule type" value="Genomic_DNA"/>
</dbReference>
<dbReference type="AlphaFoldDB" id="A0A1L9Q1V6"/>
<name>A0A1L9Q1V6_ASPVE</name>
<sequence length="370" mass="42574">MASLPSPTLVSLEKKRARDRRAQRNFRHKKNDQIVMLEGRLQACHEQIASYLARIQDLENICTRQQAVQLLRENPHDVGSRWSFQIDLPHPNCQSQSSHLTNLPLSQCPWHHTSQSSEEPSCCHANSKTTKIFLSNSVYQPTTDKAEHLPPHISHTSPQETIAPQWSLTPPQGSFIWDSLPIYSPWGADLQMVQESPDFPTPLELLYGSRRNKLANFIHDISRLWGCHDPERLACGWLSYTLVKWIAEPTESRFKRIPEFLRPMPEQLRHAYPACINTIVFPQLRVNLMSKHHSYDFNEVLGMLSCCIKVRWPWGKSFLTPSDDAGLHISPEFYNTFMSLSGWGLTGEFINKYPGLLEQIDIDTVHYRVA</sequence>
<evidence type="ECO:0000313" key="3">
    <source>
        <dbReference type="Proteomes" id="UP000184073"/>
    </source>
</evidence>
<gene>
    <name evidence="2" type="ORF">ASPVEDRAFT_142963</name>
</gene>
<dbReference type="Proteomes" id="UP000184073">
    <property type="component" value="Unassembled WGS sequence"/>
</dbReference>
<dbReference type="OrthoDB" id="4479206at2759"/>